<dbReference type="EMBL" id="AFHG01000053">
    <property type="protein sequence ID" value="EGK70693.1"/>
    <property type="molecule type" value="Genomic_DNA"/>
</dbReference>
<dbReference type="RefSeq" id="WP_008062965.1">
    <property type="nucleotide sequence ID" value="NZ_AFHG01000053.1"/>
</dbReference>
<feature type="signal peptide" evidence="1">
    <location>
        <begin position="1"/>
        <end position="25"/>
    </location>
</feature>
<feature type="chain" id="PRO_5003325835" description="Ice-binding protein C-terminal domain-containing protein" evidence="1">
    <location>
        <begin position="26"/>
        <end position="169"/>
    </location>
</feature>
<dbReference type="NCBIfam" id="TIGR02595">
    <property type="entry name" value="PEP_CTERM"/>
    <property type="match status" value="1"/>
</dbReference>
<keyword evidence="4" id="KW-1185">Reference proteome</keyword>
<organism evidence="3 4">
    <name type="scientific">Methyloversatilis universalis (strain ATCC BAA-1314 / DSM 25237 / JCM 13912 / CCUG 52030 / FAM5)</name>
    <dbReference type="NCBI Taxonomy" id="1000565"/>
    <lineage>
        <taxon>Bacteria</taxon>
        <taxon>Pseudomonadati</taxon>
        <taxon>Pseudomonadota</taxon>
        <taxon>Betaproteobacteria</taxon>
        <taxon>Nitrosomonadales</taxon>
        <taxon>Sterolibacteriaceae</taxon>
        <taxon>Methyloversatilis</taxon>
    </lineage>
</organism>
<reference evidence="3 4" key="1">
    <citation type="journal article" date="2011" name="J. Bacteriol.">
        <title>Genome sequence of Methyloversatilis universalis FAM5T, a methylotrophic representative of the order Rhodocyclales.</title>
        <authorList>
            <person name="Kittichotirat W."/>
            <person name="Good N.M."/>
            <person name="Hall R."/>
            <person name="Bringel F."/>
            <person name="Lajus A."/>
            <person name="Medigue C."/>
            <person name="Smalley N.E."/>
            <person name="Beck D."/>
            <person name="Bumgarner R."/>
            <person name="Vuilleumier S."/>
            <person name="Kalyuzhnaya M.G."/>
        </authorList>
    </citation>
    <scope>NUCLEOTIDE SEQUENCE [LARGE SCALE GENOMIC DNA]</scope>
    <source>
        <strain evidence="4">ATCC BAA-1314 / JCM 13912 / FAM5</strain>
    </source>
</reference>
<evidence type="ECO:0000259" key="2">
    <source>
        <dbReference type="Pfam" id="PF07589"/>
    </source>
</evidence>
<dbReference type="AlphaFoldDB" id="F5RF37"/>
<comment type="caution">
    <text evidence="3">The sequence shown here is derived from an EMBL/GenBank/DDBJ whole genome shotgun (WGS) entry which is preliminary data.</text>
</comment>
<feature type="domain" description="Ice-binding protein C-terminal" evidence="2">
    <location>
        <begin position="144"/>
        <end position="168"/>
    </location>
</feature>
<dbReference type="STRING" id="1000565.METUNv1_02914"/>
<dbReference type="Pfam" id="PF07589">
    <property type="entry name" value="PEP-CTERM"/>
    <property type="match status" value="1"/>
</dbReference>
<gene>
    <name evidence="3" type="ORF">METUNv1_02914</name>
</gene>
<dbReference type="Proteomes" id="UP000005019">
    <property type="component" value="Unassembled WGS sequence"/>
</dbReference>
<protein>
    <recommendedName>
        <fullName evidence="2">Ice-binding protein C-terminal domain-containing protein</fullName>
    </recommendedName>
</protein>
<accession>F5RF37</accession>
<dbReference type="eggNOG" id="ENOG50336QS">
    <property type="taxonomic scope" value="Bacteria"/>
</dbReference>
<proteinExistence type="predicted"/>
<keyword evidence="1" id="KW-0732">Signal</keyword>
<dbReference type="InterPro" id="IPR013424">
    <property type="entry name" value="Ice-binding_C"/>
</dbReference>
<name>F5RF37_METUF</name>
<evidence type="ECO:0000313" key="4">
    <source>
        <dbReference type="Proteomes" id="UP000005019"/>
    </source>
</evidence>
<dbReference type="OrthoDB" id="8565711at2"/>
<evidence type="ECO:0000313" key="3">
    <source>
        <dbReference type="EMBL" id="EGK70693.1"/>
    </source>
</evidence>
<sequence>MNMLRTTVLAAASAITLLAALPAQAAIQNWDFSGQFDSGALIGAAYSGRVAFDDAALTGVGHEWLLLDSFSFTLLGQHYALADAAAPAEAAFVDGRFVGVGYSVASGDPLFSLVAGYEQIGEAFVAYDTVAGLSGAGSLAFTPAVPEPGSWALMAGGLALLAGMARRRA</sequence>
<evidence type="ECO:0000256" key="1">
    <source>
        <dbReference type="SAM" id="SignalP"/>
    </source>
</evidence>